<dbReference type="EMBL" id="WVHT01000006">
    <property type="protein sequence ID" value="MXV52164.1"/>
    <property type="molecule type" value="Genomic_DNA"/>
</dbReference>
<proteinExistence type="predicted"/>
<dbReference type="Proteomes" id="UP000466586">
    <property type="component" value="Unassembled WGS sequence"/>
</dbReference>
<reference evidence="1 2" key="1">
    <citation type="submission" date="2019-11" db="EMBL/GenBank/DDBJ databases">
        <title>Pedobacter sp. HMF7647 Genome sequencing and assembly.</title>
        <authorList>
            <person name="Kang H."/>
            <person name="Kim H."/>
            <person name="Joh K."/>
        </authorList>
    </citation>
    <scope>NUCLEOTIDE SEQUENCE [LARGE SCALE GENOMIC DNA]</scope>
    <source>
        <strain evidence="1 2">HMF7647</strain>
    </source>
</reference>
<protein>
    <submittedName>
        <fullName evidence="1">Uncharacterized protein</fullName>
    </submittedName>
</protein>
<keyword evidence="2" id="KW-1185">Reference proteome</keyword>
<sequence length="93" mass="10656">MKLKEVLLKGISFNELLKQFAVDQSDFTIQDEEMILSNQEKSCKEIFKERVLIQARNNAGTLLNFFGTLHYNLLDQLAVFEPDYVEQNSVAAA</sequence>
<dbReference type="RefSeq" id="WP_160845337.1">
    <property type="nucleotide sequence ID" value="NZ_WVHT01000006.1"/>
</dbReference>
<accession>A0A7K1YC50</accession>
<name>A0A7K1YC50_9SPHI</name>
<comment type="caution">
    <text evidence="1">The sequence shown here is derived from an EMBL/GenBank/DDBJ whole genome shotgun (WGS) entry which is preliminary data.</text>
</comment>
<organism evidence="1 2">
    <name type="scientific">Hufsiella arboris</name>
    <dbReference type="NCBI Taxonomy" id="2695275"/>
    <lineage>
        <taxon>Bacteria</taxon>
        <taxon>Pseudomonadati</taxon>
        <taxon>Bacteroidota</taxon>
        <taxon>Sphingobacteriia</taxon>
        <taxon>Sphingobacteriales</taxon>
        <taxon>Sphingobacteriaceae</taxon>
        <taxon>Hufsiella</taxon>
    </lineage>
</organism>
<gene>
    <name evidence="1" type="ORF">GS399_14395</name>
</gene>
<evidence type="ECO:0000313" key="1">
    <source>
        <dbReference type="EMBL" id="MXV52164.1"/>
    </source>
</evidence>
<dbReference type="AlphaFoldDB" id="A0A7K1YC50"/>
<evidence type="ECO:0000313" key="2">
    <source>
        <dbReference type="Proteomes" id="UP000466586"/>
    </source>
</evidence>